<organism evidence="2">
    <name type="scientific">Euplotes crassus</name>
    <dbReference type="NCBI Taxonomy" id="5936"/>
    <lineage>
        <taxon>Eukaryota</taxon>
        <taxon>Sar</taxon>
        <taxon>Alveolata</taxon>
        <taxon>Ciliophora</taxon>
        <taxon>Intramacronucleata</taxon>
        <taxon>Spirotrichea</taxon>
        <taxon>Hypotrichia</taxon>
        <taxon>Euplotida</taxon>
        <taxon>Euplotidae</taxon>
        <taxon>Moneuplotes</taxon>
    </lineage>
</organism>
<keyword evidence="4" id="KW-1185">Reference proteome</keyword>
<evidence type="ECO:0000256" key="1">
    <source>
        <dbReference type="SAM" id="Coils"/>
    </source>
</evidence>
<keyword evidence="1" id="KW-0175">Coiled coil</keyword>
<evidence type="ECO:0000313" key="3">
    <source>
        <dbReference type="EMBL" id="CAI2384287.1"/>
    </source>
</evidence>
<reference evidence="3" key="2">
    <citation type="submission" date="2023-07" db="EMBL/GenBank/DDBJ databases">
        <authorList>
            <consortium name="AG Swart"/>
            <person name="Singh M."/>
            <person name="Singh A."/>
            <person name="Seah K."/>
            <person name="Emmerich C."/>
        </authorList>
    </citation>
    <scope>NUCLEOTIDE SEQUENCE</scope>
    <source>
        <strain evidence="3">DP1</strain>
    </source>
</reference>
<dbReference type="AlphaFoldDB" id="A0A7S3KD00"/>
<dbReference type="EMBL" id="HBIK01007675">
    <property type="protein sequence ID" value="CAE0378640.1"/>
    <property type="molecule type" value="Transcribed_RNA"/>
</dbReference>
<reference evidence="2" key="1">
    <citation type="submission" date="2021-01" db="EMBL/GenBank/DDBJ databases">
        <authorList>
            <person name="Corre E."/>
            <person name="Pelletier E."/>
            <person name="Niang G."/>
            <person name="Scheremetjew M."/>
            <person name="Finn R."/>
            <person name="Kale V."/>
            <person name="Holt S."/>
            <person name="Cochrane G."/>
            <person name="Meng A."/>
            <person name="Brown T."/>
            <person name="Cohen L."/>
        </authorList>
    </citation>
    <scope>NUCLEOTIDE SEQUENCE</scope>
    <source>
        <strain evidence="2">CT5</strain>
    </source>
</reference>
<evidence type="ECO:0000313" key="4">
    <source>
        <dbReference type="Proteomes" id="UP001295684"/>
    </source>
</evidence>
<gene>
    <name evidence="2" type="ORF">ECRA1380_LOCUS3599</name>
    <name evidence="3" type="ORF">ECRASSUSDP1_LOCUS25812</name>
</gene>
<dbReference type="EMBL" id="CAMPGE010026610">
    <property type="protein sequence ID" value="CAI2384287.1"/>
    <property type="molecule type" value="Genomic_DNA"/>
</dbReference>
<dbReference type="Proteomes" id="UP001295684">
    <property type="component" value="Unassembled WGS sequence"/>
</dbReference>
<evidence type="ECO:0000313" key="2">
    <source>
        <dbReference type="EMBL" id="CAE0378640.1"/>
    </source>
</evidence>
<feature type="coiled-coil region" evidence="1">
    <location>
        <begin position="22"/>
        <end position="110"/>
    </location>
</feature>
<name>A0A7S3KD00_EUPCR</name>
<sequence>MDASSGETSGKVSMSGSLKMKLNALENAMAKIIEEIKFQKREVQQLRSEKETLEKVLESKAIEVKKSIEDDVVRCNSDMRQKFSESKSLNNKLQQEITGLKQEKTTIQQNVLHLQRKIGELELTVGQQGA</sequence>
<accession>A0A7S3KD00</accession>
<proteinExistence type="predicted"/>
<protein>
    <submittedName>
        <fullName evidence="2">Uncharacterized protein</fullName>
    </submittedName>
</protein>